<gene>
    <name evidence="2" type="ORF">ATCC9714_24391</name>
</gene>
<evidence type="ECO:0000313" key="3">
    <source>
        <dbReference type="Proteomes" id="UP000032811"/>
    </source>
</evidence>
<dbReference type="RefSeq" id="WP_054630152.1">
    <property type="nucleotide sequence ID" value="NZ_CDLJ01000021.1"/>
</dbReference>
<name>A0ABM9RR63_PARSO</name>
<protein>
    <submittedName>
        <fullName evidence="2">Uncharacterized protein</fullName>
    </submittedName>
</protein>
<keyword evidence="3" id="KW-1185">Reference proteome</keyword>
<feature type="region of interest" description="Disordered" evidence="1">
    <location>
        <begin position="105"/>
        <end position="165"/>
    </location>
</feature>
<dbReference type="GeneID" id="97538267"/>
<proteinExistence type="predicted"/>
<sequence>MKKESKVIVVSTILTTTLVTSFTLSQGPIVLADENYTKIASRENIKNYDMNDEKENKTELKEDIVLEKDIKNLKVKNGSYTNITNSQVKSNTQPSMFNNTSTIKPQVIHEESKEPIVSKPIDSPTEEELPTEELPTPEPPIVETPEEIPLDQDINSSEFTEETGL</sequence>
<accession>A0ABM9RR63</accession>
<organism evidence="2 3">
    <name type="scientific">Paraclostridium sordellii</name>
    <name type="common">Clostridium sordellii</name>
    <dbReference type="NCBI Taxonomy" id="1505"/>
    <lineage>
        <taxon>Bacteria</taxon>
        <taxon>Bacillati</taxon>
        <taxon>Bacillota</taxon>
        <taxon>Clostridia</taxon>
        <taxon>Peptostreptococcales</taxon>
        <taxon>Peptostreptococcaceae</taxon>
        <taxon>Paraclostridium</taxon>
    </lineage>
</organism>
<reference evidence="2 3" key="1">
    <citation type="submission" date="2014-11" db="EMBL/GenBank/DDBJ databases">
        <authorList>
            <person name="Aslett M.A."/>
            <person name="De Silva N."/>
        </authorList>
    </citation>
    <scope>NUCLEOTIDE SEQUENCE [LARGE SCALE GENOMIC DNA]</scope>
    <source>
        <strain evidence="2 3">ATCC9714</strain>
    </source>
</reference>
<dbReference type="Proteomes" id="UP000032811">
    <property type="component" value="Chromosome 1"/>
</dbReference>
<feature type="compositionally biased region" description="Basic and acidic residues" evidence="1">
    <location>
        <begin position="107"/>
        <end position="116"/>
    </location>
</feature>
<evidence type="ECO:0000256" key="1">
    <source>
        <dbReference type="SAM" id="MobiDB-lite"/>
    </source>
</evidence>
<dbReference type="EMBL" id="LN679998">
    <property type="protein sequence ID" value="CEJ74551.1"/>
    <property type="molecule type" value="Genomic_DNA"/>
</dbReference>
<evidence type="ECO:0000313" key="2">
    <source>
        <dbReference type="EMBL" id="CEJ74551.1"/>
    </source>
</evidence>